<evidence type="ECO:0000256" key="11">
    <source>
        <dbReference type="RuleBase" id="RU004106"/>
    </source>
</evidence>
<evidence type="ECO:0000256" key="10">
    <source>
        <dbReference type="NCBIfam" id="TIGR03461"/>
    </source>
</evidence>
<evidence type="ECO:0000256" key="3">
    <source>
        <dbReference type="ARBA" id="ARBA00011738"/>
    </source>
</evidence>
<keyword evidence="14" id="KW-1185">Reference proteome</keyword>
<dbReference type="RefSeq" id="WP_225251867.1">
    <property type="nucleotide sequence ID" value="NZ_JAIWIU010000173.1"/>
</dbReference>
<dbReference type="SUPFAM" id="SSF56752">
    <property type="entry name" value="D-aminoacid aminotransferase-like PLP-dependent enzymes"/>
    <property type="match status" value="1"/>
</dbReference>
<dbReference type="InterPro" id="IPR036038">
    <property type="entry name" value="Aminotransferase-like"/>
</dbReference>
<dbReference type="Proteomes" id="UP001199044">
    <property type="component" value="Unassembled WGS sequence"/>
</dbReference>
<comment type="caution">
    <text evidence="13">The sequence shown here is derived from an EMBL/GenBank/DDBJ whole genome shotgun (WGS) entry which is preliminary data.</text>
</comment>
<dbReference type="InterPro" id="IPR043132">
    <property type="entry name" value="BCAT-like_C"/>
</dbReference>
<dbReference type="Gene3D" id="3.20.10.10">
    <property type="entry name" value="D-amino Acid Aminotransferase, subunit A, domain 2"/>
    <property type="match status" value="1"/>
</dbReference>
<gene>
    <name evidence="13" type="primary">pabC</name>
    <name evidence="13" type="ORF">LDJ79_20280</name>
</gene>
<dbReference type="PANTHER" id="PTHR42743">
    <property type="entry name" value="AMINO-ACID AMINOTRANSFERASE"/>
    <property type="match status" value="1"/>
</dbReference>
<dbReference type="GO" id="GO:0008696">
    <property type="term" value="F:4-amino-4-deoxychorismate lyase activity"/>
    <property type="evidence" value="ECO:0007669"/>
    <property type="project" value="UniProtKB-EC"/>
</dbReference>
<accession>A0ABS7YRZ2</accession>
<evidence type="ECO:0000256" key="2">
    <source>
        <dbReference type="ARBA" id="ARBA00009320"/>
    </source>
</evidence>
<keyword evidence="5" id="KW-0289">Folate biosynthesis</keyword>
<dbReference type="EMBL" id="JAIWIU010000173">
    <property type="protein sequence ID" value="MCA2018465.1"/>
    <property type="molecule type" value="Genomic_DNA"/>
</dbReference>
<organism evidence="13 14">
    <name type="scientific">Vibrio tritonius</name>
    <dbReference type="NCBI Taxonomy" id="1435069"/>
    <lineage>
        <taxon>Bacteria</taxon>
        <taxon>Pseudomonadati</taxon>
        <taxon>Pseudomonadota</taxon>
        <taxon>Gammaproteobacteria</taxon>
        <taxon>Vibrionales</taxon>
        <taxon>Vibrionaceae</taxon>
        <taxon>Vibrio</taxon>
    </lineage>
</organism>
<evidence type="ECO:0000256" key="8">
    <source>
        <dbReference type="ARBA" id="ARBA00035676"/>
    </source>
</evidence>
<comment type="catalytic activity">
    <reaction evidence="9">
        <text>4-amino-4-deoxychorismate = 4-aminobenzoate + pyruvate + H(+)</text>
        <dbReference type="Rhea" id="RHEA:16201"/>
        <dbReference type="ChEBI" id="CHEBI:15361"/>
        <dbReference type="ChEBI" id="CHEBI:15378"/>
        <dbReference type="ChEBI" id="CHEBI:17836"/>
        <dbReference type="ChEBI" id="CHEBI:58406"/>
        <dbReference type="EC" id="4.1.3.38"/>
    </reaction>
</comment>
<evidence type="ECO:0000313" key="13">
    <source>
        <dbReference type="EMBL" id="MCA2018465.1"/>
    </source>
</evidence>
<comment type="cofactor">
    <cofactor evidence="1 12">
        <name>pyridoxal 5'-phosphate</name>
        <dbReference type="ChEBI" id="CHEBI:597326"/>
    </cofactor>
</comment>
<evidence type="ECO:0000256" key="7">
    <source>
        <dbReference type="ARBA" id="ARBA00035633"/>
    </source>
</evidence>
<dbReference type="InterPro" id="IPR043131">
    <property type="entry name" value="BCAT-like_N"/>
</dbReference>
<protein>
    <recommendedName>
        <fullName evidence="8 10">Aminodeoxychorismate lyase</fullName>
        <ecNumber evidence="8 10">4.1.3.38</ecNumber>
    </recommendedName>
</protein>
<comment type="subunit">
    <text evidence="3">Homodimer.</text>
</comment>
<evidence type="ECO:0000256" key="5">
    <source>
        <dbReference type="ARBA" id="ARBA00022909"/>
    </source>
</evidence>
<dbReference type="Pfam" id="PF01063">
    <property type="entry name" value="Aminotran_4"/>
    <property type="match status" value="1"/>
</dbReference>
<evidence type="ECO:0000256" key="6">
    <source>
        <dbReference type="ARBA" id="ARBA00023239"/>
    </source>
</evidence>
<dbReference type="InterPro" id="IPR018300">
    <property type="entry name" value="Aminotrans_IV_CS"/>
</dbReference>
<evidence type="ECO:0000256" key="12">
    <source>
        <dbReference type="RuleBase" id="RU004516"/>
    </source>
</evidence>
<dbReference type="InterPro" id="IPR001544">
    <property type="entry name" value="Aminotrans_IV"/>
</dbReference>
<dbReference type="PROSITE" id="PS00770">
    <property type="entry name" value="AA_TRANSFER_CLASS_4"/>
    <property type="match status" value="1"/>
</dbReference>
<dbReference type="PANTHER" id="PTHR42743:SF2">
    <property type="entry name" value="AMINODEOXYCHORISMATE LYASE"/>
    <property type="match status" value="1"/>
</dbReference>
<dbReference type="CDD" id="cd01559">
    <property type="entry name" value="ADCL_like"/>
    <property type="match status" value="1"/>
</dbReference>
<name>A0ABS7YRZ2_9VIBR</name>
<dbReference type="NCBIfam" id="TIGR03461">
    <property type="entry name" value="pabC_Proteo"/>
    <property type="match status" value="1"/>
</dbReference>
<keyword evidence="4 12" id="KW-0663">Pyridoxal phosphate</keyword>
<reference evidence="14" key="1">
    <citation type="submission" date="2023-07" db="EMBL/GenBank/DDBJ databases">
        <title>Molecular identification of indigenous halophilic bacteria isolated from red sea cost, biodegradation of synthetic dyes and assessment of degraded metabolite toxicity.</title>
        <authorList>
            <person name="Chaieb K."/>
            <person name="Altayb H.N."/>
        </authorList>
    </citation>
    <scope>NUCLEOTIDE SEQUENCE [LARGE SCALE GENOMIC DNA]</scope>
    <source>
        <strain evidence="14">K20</strain>
    </source>
</reference>
<dbReference type="Gene3D" id="3.30.470.10">
    <property type="match status" value="1"/>
</dbReference>
<evidence type="ECO:0000313" key="14">
    <source>
        <dbReference type="Proteomes" id="UP001199044"/>
    </source>
</evidence>
<evidence type="ECO:0000256" key="4">
    <source>
        <dbReference type="ARBA" id="ARBA00022898"/>
    </source>
</evidence>
<comment type="pathway">
    <text evidence="7">Cofactor biosynthesis; tetrahydrofolate biosynthesis; 4-aminobenzoate from chorismate: step 2/2.</text>
</comment>
<evidence type="ECO:0000256" key="1">
    <source>
        <dbReference type="ARBA" id="ARBA00001933"/>
    </source>
</evidence>
<evidence type="ECO:0000256" key="9">
    <source>
        <dbReference type="ARBA" id="ARBA00049529"/>
    </source>
</evidence>
<comment type="similarity">
    <text evidence="2 11">Belongs to the class-IV pyridoxal-phosphate-dependent aminotransferase family.</text>
</comment>
<dbReference type="NCBIfam" id="NF004761">
    <property type="entry name" value="PRK06092.1"/>
    <property type="match status" value="1"/>
</dbReference>
<dbReference type="EC" id="4.1.3.38" evidence="8 10"/>
<keyword evidence="6 13" id="KW-0456">Lyase</keyword>
<dbReference type="InterPro" id="IPR017824">
    <property type="entry name" value="Aminodeoxychorismate_lyase_IV"/>
</dbReference>
<dbReference type="InterPro" id="IPR050571">
    <property type="entry name" value="Class-IV_PLP-Dep_Aminotrnsfr"/>
</dbReference>
<proteinExistence type="inferred from homology"/>
<sequence length="268" mass="29709">MIWVNGQATQHISVGDRSFQYGDGCFTTMLTCDGKIQFWDYHLERMQACLAKLGITQPDWSLVNNWLANAMLPESQAGLKLHVSRGNGGRGYSPTQVTVPNVTISHFAFPEHYRQWQVDGLELGLCQQRLGINPLLAGHKHNNRLEQVLLKAEAEQQGFSDAVCCDVEGRVVETTMANLFWIKANQLFTPSLERAGVAGVARRVILERANALGLSVQVGDFSLTALTCADEVFASNAILGVAPVCQIGIERYEIGKQTRRFQEIFHSC</sequence>